<keyword evidence="2" id="KW-0238">DNA-binding</keyword>
<dbReference type="InterPro" id="IPR003313">
    <property type="entry name" value="AraC-bd"/>
</dbReference>
<evidence type="ECO:0000313" key="5">
    <source>
        <dbReference type="EMBL" id="MBE5039094.1"/>
    </source>
</evidence>
<evidence type="ECO:0000256" key="3">
    <source>
        <dbReference type="ARBA" id="ARBA00023163"/>
    </source>
</evidence>
<dbReference type="AlphaFoldDB" id="A0A9D5M3X3"/>
<proteinExistence type="predicted"/>
<evidence type="ECO:0000256" key="1">
    <source>
        <dbReference type="ARBA" id="ARBA00023015"/>
    </source>
</evidence>
<dbReference type="SUPFAM" id="SSF51215">
    <property type="entry name" value="Regulatory protein AraC"/>
    <property type="match status" value="1"/>
</dbReference>
<reference evidence="5" key="1">
    <citation type="submission" date="2020-10" db="EMBL/GenBank/DDBJ databases">
        <title>ChiBAC.</title>
        <authorList>
            <person name="Zenner C."/>
            <person name="Hitch T.C.A."/>
            <person name="Clavel T."/>
        </authorList>
    </citation>
    <scope>NUCLEOTIDE SEQUENCE</scope>
    <source>
        <strain evidence="5">DSM 107454</strain>
    </source>
</reference>
<dbReference type="PRINTS" id="PR00032">
    <property type="entry name" value="HTHARAC"/>
</dbReference>
<dbReference type="SMART" id="SM00342">
    <property type="entry name" value="HTH_ARAC"/>
    <property type="match status" value="1"/>
</dbReference>
<dbReference type="Proteomes" id="UP000806542">
    <property type="component" value="Unassembled WGS sequence"/>
</dbReference>
<dbReference type="RefSeq" id="WP_226391640.1">
    <property type="nucleotide sequence ID" value="NZ_JADCKB010000001.1"/>
</dbReference>
<sequence length="277" mass="32278">MNLLNESCYEKEKYMRVATEIAKQLYFYAQWAGRFVCKQDFRIKRSHLPSFLLIYTLGGSGILDYKGKQYHLEVNSLCFLDCQELQVYSTFKAPWTFKFIHFYGNLSTAYYNYIIQLYGAPVFSNAVSDMDHMFDRVIRNVQNTESEAFCSEYIYRILTALIAFYQRINEPFHFKSIMNYIAEHYAEPIDVEDIAQTFNFSRSYFTTKFTSATGISPYAYLKQCRIAAAKELLINTNCSVQTISELCGFSSSSSFIRTFKSVTGMTPRLYKNNDSHE</sequence>
<comment type="caution">
    <text evidence="5">The sequence shown here is derived from an EMBL/GenBank/DDBJ whole genome shotgun (WGS) entry which is preliminary data.</text>
</comment>
<keyword evidence="1" id="KW-0805">Transcription regulation</keyword>
<dbReference type="PANTHER" id="PTHR43280">
    <property type="entry name" value="ARAC-FAMILY TRANSCRIPTIONAL REGULATOR"/>
    <property type="match status" value="1"/>
</dbReference>
<accession>A0A9D5M3X3</accession>
<dbReference type="PROSITE" id="PS00041">
    <property type="entry name" value="HTH_ARAC_FAMILY_1"/>
    <property type="match status" value="1"/>
</dbReference>
<dbReference type="InterPro" id="IPR018060">
    <property type="entry name" value="HTH_AraC"/>
</dbReference>
<gene>
    <name evidence="5" type="ORF">INF28_01245</name>
</gene>
<name>A0A9D5M3X3_9FIRM</name>
<evidence type="ECO:0000313" key="6">
    <source>
        <dbReference type="Proteomes" id="UP000806542"/>
    </source>
</evidence>
<evidence type="ECO:0000259" key="4">
    <source>
        <dbReference type="PROSITE" id="PS01124"/>
    </source>
</evidence>
<feature type="domain" description="HTH araC/xylS-type" evidence="4">
    <location>
        <begin position="175"/>
        <end position="273"/>
    </location>
</feature>
<dbReference type="Gene3D" id="1.10.10.60">
    <property type="entry name" value="Homeodomain-like"/>
    <property type="match status" value="2"/>
</dbReference>
<evidence type="ECO:0000256" key="2">
    <source>
        <dbReference type="ARBA" id="ARBA00023125"/>
    </source>
</evidence>
<dbReference type="SUPFAM" id="SSF46689">
    <property type="entry name" value="Homeodomain-like"/>
    <property type="match status" value="2"/>
</dbReference>
<dbReference type="Pfam" id="PF12833">
    <property type="entry name" value="HTH_18"/>
    <property type="match status" value="1"/>
</dbReference>
<dbReference type="Pfam" id="PF02311">
    <property type="entry name" value="AraC_binding"/>
    <property type="match status" value="1"/>
</dbReference>
<keyword evidence="6" id="KW-1185">Reference proteome</keyword>
<dbReference type="InterPro" id="IPR037923">
    <property type="entry name" value="HTH-like"/>
</dbReference>
<keyword evidence="3" id="KW-0804">Transcription</keyword>
<protein>
    <submittedName>
        <fullName evidence="5">Helix-turn-helix transcriptional regulator</fullName>
    </submittedName>
</protein>
<organism evidence="5 6">
    <name type="scientific">Ructibacterium gallinarum</name>
    <dbReference type="NCBI Taxonomy" id="2779355"/>
    <lineage>
        <taxon>Bacteria</taxon>
        <taxon>Bacillati</taxon>
        <taxon>Bacillota</taxon>
        <taxon>Clostridia</taxon>
        <taxon>Eubacteriales</taxon>
        <taxon>Oscillospiraceae</taxon>
        <taxon>Ructibacterium</taxon>
    </lineage>
</organism>
<dbReference type="InterPro" id="IPR020449">
    <property type="entry name" value="Tscrpt_reg_AraC-type_HTH"/>
</dbReference>
<dbReference type="GO" id="GO:0003700">
    <property type="term" value="F:DNA-binding transcription factor activity"/>
    <property type="evidence" value="ECO:0007669"/>
    <property type="project" value="InterPro"/>
</dbReference>
<dbReference type="InterPro" id="IPR018062">
    <property type="entry name" value="HTH_AraC-typ_CS"/>
</dbReference>
<dbReference type="PROSITE" id="PS01124">
    <property type="entry name" value="HTH_ARAC_FAMILY_2"/>
    <property type="match status" value="1"/>
</dbReference>
<dbReference type="GO" id="GO:0043565">
    <property type="term" value="F:sequence-specific DNA binding"/>
    <property type="evidence" value="ECO:0007669"/>
    <property type="project" value="InterPro"/>
</dbReference>
<dbReference type="PANTHER" id="PTHR43280:SF2">
    <property type="entry name" value="HTH-TYPE TRANSCRIPTIONAL REGULATOR EXSA"/>
    <property type="match status" value="1"/>
</dbReference>
<dbReference type="InterPro" id="IPR009057">
    <property type="entry name" value="Homeodomain-like_sf"/>
</dbReference>
<dbReference type="EMBL" id="JADCKB010000001">
    <property type="protein sequence ID" value="MBE5039094.1"/>
    <property type="molecule type" value="Genomic_DNA"/>
</dbReference>
<dbReference type="Gene3D" id="2.60.120.280">
    <property type="entry name" value="Regulatory protein AraC"/>
    <property type="match status" value="1"/>
</dbReference>